<dbReference type="PROSITE" id="PS50835">
    <property type="entry name" value="IG_LIKE"/>
    <property type="match status" value="1"/>
</dbReference>
<dbReference type="InterPro" id="IPR007110">
    <property type="entry name" value="Ig-like_dom"/>
</dbReference>
<comment type="subcellular location">
    <subcellularLocation>
        <location evidence="1">Membrane</location>
        <topology evidence="1">Single-pass type I membrane protein</topology>
    </subcellularLocation>
</comment>
<dbReference type="EMBL" id="MRZV01001720">
    <property type="protein sequence ID" value="PIK36200.1"/>
    <property type="molecule type" value="Genomic_DNA"/>
</dbReference>
<feature type="domain" description="Ig-like" evidence="6">
    <location>
        <begin position="126"/>
        <end position="234"/>
    </location>
</feature>
<evidence type="ECO:0000256" key="4">
    <source>
        <dbReference type="ARBA" id="ARBA00023180"/>
    </source>
</evidence>
<keyword evidence="2" id="KW-0472">Membrane</keyword>
<dbReference type="GO" id="GO:0005886">
    <property type="term" value="C:plasma membrane"/>
    <property type="evidence" value="ECO:0007669"/>
    <property type="project" value="TreeGrafter"/>
</dbReference>
<organism evidence="7 8">
    <name type="scientific">Stichopus japonicus</name>
    <name type="common">Sea cucumber</name>
    <dbReference type="NCBI Taxonomy" id="307972"/>
    <lineage>
        <taxon>Eukaryota</taxon>
        <taxon>Metazoa</taxon>
        <taxon>Echinodermata</taxon>
        <taxon>Eleutherozoa</taxon>
        <taxon>Echinozoa</taxon>
        <taxon>Holothuroidea</taxon>
        <taxon>Aspidochirotacea</taxon>
        <taxon>Aspidochirotida</taxon>
        <taxon>Stichopodidae</taxon>
        <taxon>Apostichopus</taxon>
    </lineage>
</organism>
<evidence type="ECO:0000256" key="3">
    <source>
        <dbReference type="ARBA" id="ARBA00023157"/>
    </source>
</evidence>
<dbReference type="PANTHER" id="PTHR11640">
    <property type="entry name" value="NEPHRIN"/>
    <property type="match status" value="1"/>
</dbReference>
<dbReference type="InterPro" id="IPR051275">
    <property type="entry name" value="Cell_adhesion_signaling"/>
</dbReference>
<proteinExistence type="predicted"/>
<keyword evidence="8" id="KW-1185">Reference proteome</keyword>
<keyword evidence="3" id="KW-1015">Disulfide bond</keyword>
<dbReference type="SUPFAM" id="SSF48726">
    <property type="entry name" value="Immunoglobulin"/>
    <property type="match status" value="3"/>
</dbReference>
<dbReference type="AlphaFoldDB" id="A0A2G8JKF0"/>
<dbReference type="PANTHER" id="PTHR11640:SF155">
    <property type="entry name" value="IG-LIKE DOMAIN-CONTAINING PROTEIN"/>
    <property type="match status" value="1"/>
</dbReference>
<evidence type="ECO:0000256" key="2">
    <source>
        <dbReference type="ARBA" id="ARBA00023136"/>
    </source>
</evidence>
<dbReference type="STRING" id="307972.A0A2G8JKF0"/>
<dbReference type="Proteomes" id="UP000230750">
    <property type="component" value="Unassembled WGS sequence"/>
</dbReference>
<name>A0A2G8JKF0_STIJA</name>
<dbReference type="InterPro" id="IPR036179">
    <property type="entry name" value="Ig-like_dom_sf"/>
</dbReference>
<evidence type="ECO:0000313" key="8">
    <source>
        <dbReference type="Proteomes" id="UP000230750"/>
    </source>
</evidence>
<sequence>MRTCDALLLGLNSFQQGCFETNIPLVIEEGSDIHFNFSFTYDNFGLLRLLKDNEKILQIEDNDVTLDTRPNSIEFTPLTGFAKFTLINVDASDTGQYKCVLSGQLKDPVYNLTVISSTKEFTIRNPMSNVVYENNSVVSVVEDEPVTLSCKVVGGLWNRPSITWILDDAIKHLIDYRTNHTEFDEYYEETTMSISRAEANLDGLTITCTAREGKVYLYLSIKRKPTLTSPTSLTEGIPVDMVCILNATTDSFPTFSWELDGYDVTENSTHRQQADHKVFVSMLRFYPIRRYFAKELICKIGNDENRFTSYSIEVKYPATITSLYATPSEFVEIHDNVNLSCAASGFPLPTLYWSKQQVGGNDIWLEVTTAHTRYTSEWNSGINFHINQ</sequence>
<dbReference type="SMART" id="SM00409">
    <property type="entry name" value="IG"/>
    <property type="match status" value="3"/>
</dbReference>
<evidence type="ECO:0000256" key="1">
    <source>
        <dbReference type="ARBA" id="ARBA00004479"/>
    </source>
</evidence>
<dbReference type="GO" id="GO:0098609">
    <property type="term" value="P:cell-cell adhesion"/>
    <property type="evidence" value="ECO:0007669"/>
    <property type="project" value="TreeGrafter"/>
</dbReference>
<accession>A0A2G8JKF0</accession>
<keyword evidence="4" id="KW-0325">Glycoprotein</keyword>
<reference evidence="7 8" key="1">
    <citation type="journal article" date="2017" name="PLoS Biol.">
        <title>The sea cucumber genome provides insights into morphological evolution and visceral regeneration.</title>
        <authorList>
            <person name="Zhang X."/>
            <person name="Sun L."/>
            <person name="Yuan J."/>
            <person name="Sun Y."/>
            <person name="Gao Y."/>
            <person name="Zhang L."/>
            <person name="Li S."/>
            <person name="Dai H."/>
            <person name="Hamel J.F."/>
            <person name="Liu C."/>
            <person name="Yu Y."/>
            <person name="Liu S."/>
            <person name="Lin W."/>
            <person name="Guo K."/>
            <person name="Jin S."/>
            <person name="Xu P."/>
            <person name="Storey K.B."/>
            <person name="Huan P."/>
            <person name="Zhang T."/>
            <person name="Zhou Y."/>
            <person name="Zhang J."/>
            <person name="Lin C."/>
            <person name="Li X."/>
            <person name="Xing L."/>
            <person name="Huo D."/>
            <person name="Sun M."/>
            <person name="Wang L."/>
            <person name="Mercier A."/>
            <person name="Li F."/>
            <person name="Yang H."/>
            <person name="Xiang J."/>
        </authorList>
    </citation>
    <scope>NUCLEOTIDE SEQUENCE [LARGE SCALE GENOMIC DNA]</scope>
    <source>
        <strain evidence="7">Shaxun</strain>
        <tissue evidence="7">Muscle</tissue>
    </source>
</reference>
<dbReference type="InterPro" id="IPR003599">
    <property type="entry name" value="Ig_sub"/>
</dbReference>
<evidence type="ECO:0000313" key="7">
    <source>
        <dbReference type="EMBL" id="PIK36200.1"/>
    </source>
</evidence>
<dbReference type="GO" id="GO:0005911">
    <property type="term" value="C:cell-cell junction"/>
    <property type="evidence" value="ECO:0007669"/>
    <property type="project" value="TreeGrafter"/>
</dbReference>
<protein>
    <submittedName>
        <fullName evidence="7">Putative vascular cell adhesion protein 1 isoform X1</fullName>
    </submittedName>
</protein>
<evidence type="ECO:0000259" key="6">
    <source>
        <dbReference type="PROSITE" id="PS50835"/>
    </source>
</evidence>
<dbReference type="Gene3D" id="2.60.40.10">
    <property type="entry name" value="Immunoglobulins"/>
    <property type="match status" value="4"/>
</dbReference>
<dbReference type="GO" id="GO:0050839">
    <property type="term" value="F:cell adhesion molecule binding"/>
    <property type="evidence" value="ECO:0007669"/>
    <property type="project" value="TreeGrafter"/>
</dbReference>
<dbReference type="InterPro" id="IPR013783">
    <property type="entry name" value="Ig-like_fold"/>
</dbReference>
<gene>
    <name evidence="7" type="ORF">BSL78_26969</name>
</gene>
<comment type="caution">
    <text evidence="7">The sequence shown here is derived from an EMBL/GenBank/DDBJ whole genome shotgun (WGS) entry which is preliminary data.</text>
</comment>
<keyword evidence="5" id="KW-0393">Immunoglobulin domain</keyword>
<dbReference type="OrthoDB" id="10012075at2759"/>
<evidence type="ECO:0000256" key="5">
    <source>
        <dbReference type="ARBA" id="ARBA00023319"/>
    </source>
</evidence>